<sequence>MEWYIPIIVAKVILLVLICVKYSESAYQPFTRSLYQFAFFGAVSKLLFFVPQAFGEPVFEEQIRLLFEDLSFIFPLIGVVVTMGLDFLWALSREGESPLFDNNISESDFTAQWYKLEIVFVVGLGAIRFFPGLFPIDVELVFQGAIQVVLYFSFGFIWFCLFKVRGTSTSPGFLRAYTIAWYVTFGCTLLVISNSIAAAPLIVSVKDNIAFFLFMQHCLETIGISLIVSYFMFFKAPPADLREHAKTAAAISGVVKSQSKFKALLGLHDKNADREREKLVEAFE</sequence>
<dbReference type="EMBL" id="HBJA01146052">
    <property type="protein sequence ID" value="CAE0838892.1"/>
    <property type="molecule type" value="Transcribed_RNA"/>
</dbReference>
<dbReference type="AlphaFoldDB" id="A0A7S4GJG6"/>
<keyword evidence="1" id="KW-1133">Transmembrane helix</keyword>
<keyword evidence="1" id="KW-0472">Membrane</keyword>
<feature type="transmembrane region" description="Helical" evidence="1">
    <location>
        <begin position="34"/>
        <end position="52"/>
    </location>
</feature>
<feature type="transmembrane region" description="Helical" evidence="1">
    <location>
        <begin position="140"/>
        <end position="162"/>
    </location>
</feature>
<protein>
    <submittedName>
        <fullName evidence="2">Uncharacterized protein</fullName>
    </submittedName>
</protein>
<feature type="transmembrane region" description="Helical" evidence="1">
    <location>
        <begin position="6"/>
        <end position="22"/>
    </location>
</feature>
<gene>
    <name evidence="2" type="ORF">EGYM00163_LOCUS50264</name>
</gene>
<reference evidence="2" key="1">
    <citation type="submission" date="2021-01" db="EMBL/GenBank/DDBJ databases">
        <authorList>
            <person name="Corre E."/>
            <person name="Pelletier E."/>
            <person name="Niang G."/>
            <person name="Scheremetjew M."/>
            <person name="Finn R."/>
            <person name="Kale V."/>
            <person name="Holt S."/>
            <person name="Cochrane G."/>
            <person name="Meng A."/>
            <person name="Brown T."/>
            <person name="Cohen L."/>
        </authorList>
    </citation>
    <scope>NUCLEOTIDE SEQUENCE</scope>
    <source>
        <strain evidence="2">CCMP1594</strain>
    </source>
</reference>
<name>A0A7S4GJG6_9EUGL</name>
<feature type="transmembrane region" description="Helical" evidence="1">
    <location>
        <begin position="72"/>
        <end position="92"/>
    </location>
</feature>
<evidence type="ECO:0000256" key="1">
    <source>
        <dbReference type="SAM" id="Phobius"/>
    </source>
</evidence>
<evidence type="ECO:0000313" key="2">
    <source>
        <dbReference type="EMBL" id="CAE0838892.1"/>
    </source>
</evidence>
<keyword evidence="1" id="KW-0812">Transmembrane</keyword>
<feature type="transmembrane region" description="Helical" evidence="1">
    <location>
        <begin position="209"/>
        <end position="233"/>
    </location>
</feature>
<accession>A0A7S4GJG6</accession>
<proteinExistence type="predicted"/>
<organism evidence="2">
    <name type="scientific">Eutreptiella gymnastica</name>
    <dbReference type="NCBI Taxonomy" id="73025"/>
    <lineage>
        <taxon>Eukaryota</taxon>
        <taxon>Discoba</taxon>
        <taxon>Euglenozoa</taxon>
        <taxon>Euglenida</taxon>
        <taxon>Spirocuta</taxon>
        <taxon>Euglenophyceae</taxon>
        <taxon>Eutreptiales</taxon>
        <taxon>Eutreptiaceae</taxon>
        <taxon>Eutreptiella</taxon>
    </lineage>
</organism>
<feature type="transmembrane region" description="Helical" evidence="1">
    <location>
        <begin position="174"/>
        <end position="203"/>
    </location>
</feature>
<feature type="transmembrane region" description="Helical" evidence="1">
    <location>
        <begin position="113"/>
        <end position="134"/>
    </location>
</feature>